<feature type="non-terminal residue" evidence="2">
    <location>
        <position position="89"/>
    </location>
</feature>
<evidence type="ECO:0000313" key="2">
    <source>
        <dbReference type="EMBL" id="CAA3019260.1"/>
    </source>
</evidence>
<feature type="region of interest" description="Disordered" evidence="1">
    <location>
        <begin position="28"/>
        <end position="50"/>
    </location>
</feature>
<dbReference type="Gramene" id="OE9A069834T1">
    <property type="protein sequence ID" value="OE9A069834C1"/>
    <property type="gene ID" value="OE9A069834"/>
</dbReference>
<evidence type="ECO:0000256" key="1">
    <source>
        <dbReference type="SAM" id="MobiDB-lite"/>
    </source>
</evidence>
<keyword evidence="3" id="KW-1185">Reference proteome</keyword>
<feature type="compositionally biased region" description="Basic residues" evidence="1">
    <location>
        <begin position="36"/>
        <end position="45"/>
    </location>
</feature>
<comment type="caution">
    <text evidence="2">The sequence shown here is derived from an EMBL/GenBank/DDBJ whole genome shotgun (WGS) entry which is preliminary data.</text>
</comment>
<organism evidence="2 3">
    <name type="scientific">Olea europaea subsp. europaea</name>
    <dbReference type="NCBI Taxonomy" id="158383"/>
    <lineage>
        <taxon>Eukaryota</taxon>
        <taxon>Viridiplantae</taxon>
        <taxon>Streptophyta</taxon>
        <taxon>Embryophyta</taxon>
        <taxon>Tracheophyta</taxon>
        <taxon>Spermatophyta</taxon>
        <taxon>Magnoliopsida</taxon>
        <taxon>eudicotyledons</taxon>
        <taxon>Gunneridae</taxon>
        <taxon>Pentapetalae</taxon>
        <taxon>asterids</taxon>
        <taxon>lamiids</taxon>
        <taxon>Lamiales</taxon>
        <taxon>Oleaceae</taxon>
        <taxon>Oleeae</taxon>
        <taxon>Olea</taxon>
    </lineage>
</organism>
<dbReference type="InterPro" id="IPR009057">
    <property type="entry name" value="Homeodomain-like_sf"/>
</dbReference>
<gene>
    <name evidence="2" type="ORF">OLEA9_A069834</name>
</gene>
<sequence>MTPTQIAAHPDVHVSLTTVKRLIRRYDAGGYNARKDKPKSRRRPKATTAEQDADIVASVGAQPSRAASSVVAEIHPQLGAASKMWTVRR</sequence>
<protein>
    <submittedName>
        <fullName evidence="2">---NA</fullName>
    </submittedName>
</protein>
<name>A0A8S0UK61_OLEEU</name>
<dbReference type="AlphaFoldDB" id="A0A8S0UK61"/>
<reference evidence="2 3" key="1">
    <citation type="submission" date="2019-12" db="EMBL/GenBank/DDBJ databases">
        <authorList>
            <person name="Alioto T."/>
            <person name="Alioto T."/>
            <person name="Gomez Garrido J."/>
        </authorList>
    </citation>
    <scope>NUCLEOTIDE SEQUENCE [LARGE SCALE GENOMIC DNA]</scope>
</reference>
<dbReference type="SUPFAM" id="SSF46689">
    <property type="entry name" value="Homeodomain-like"/>
    <property type="match status" value="1"/>
</dbReference>
<accession>A0A8S0UK61</accession>
<proteinExistence type="predicted"/>
<dbReference type="Proteomes" id="UP000594638">
    <property type="component" value="Unassembled WGS sequence"/>
</dbReference>
<evidence type="ECO:0000313" key="3">
    <source>
        <dbReference type="Proteomes" id="UP000594638"/>
    </source>
</evidence>
<dbReference type="EMBL" id="CACTIH010008124">
    <property type="protein sequence ID" value="CAA3019260.1"/>
    <property type="molecule type" value="Genomic_DNA"/>
</dbReference>